<feature type="domain" description="DJ-1/PfpI" evidence="1">
    <location>
        <begin position="62"/>
        <end position="188"/>
    </location>
</feature>
<dbReference type="STRING" id="1365484.W6QLK5"/>
<dbReference type="EMBL" id="HG792020">
    <property type="protein sequence ID" value="CDM37310.1"/>
    <property type="molecule type" value="Genomic_DNA"/>
</dbReference>
<accession>W6QLK5</accession>
<dbReference type="CDD" id="cd03139">
    <property type="entry name" value="GATase1_PfpI_2"/>
    <property type="match status" value="1"/>
</dbReference>
<evidence type="ECO:0000259" key="1">
    <source>
        <dbReference type="Pfam" id="PF01965"/>
    </source>
</evidence>
<dbReference type="Proteomes" id="UP000030686">
    <property type="component" value="Unassembled WGS sequence"/>
</dbReference>
<gene>
    <name evidence="2" type="ORF">PROQFM164_S06g000271</name>
</gene>
<sequence>MAPIHVGALLFNYQAIDVIGPFDVLNSASKALLQAISFFNPIDPNLIAKAPEFVFHHIAETLEPVHLLTSSVTIMPTVTADDVPELDILIVGGDSPTNSNLAPKLQGLIRRHVAAGKLLFTTCTGAGIVAATGVLDGKRATVNNVEYNWLKKKYPNVKWTKEKKWIIDGNIWTGSGAVAGMDMVAHWIKENFGLEILTLAGLSLDYEPRDVDGLFNVLPHRYDSAGNQISTHVFPDEI</sequence>
<dbReference type="OrthoDB" id="543156at2759"/>
<dbReference type="SUPFAM" id="SSF52317">
    <property type="entry name" value="Class I glutamine amidotransferase-like"/>
    <property type="match status" value="1"/>
</dbReference>
<keyword evidence="3" id="KW-1185">Reference proteome</keyword>
<dbReference type="PANTHER" id="PTHR43130">
    <property type="entry name" value="ARAC-FAMILY TRANSCRIPTIONAL REGULATOR"/>
    <property type="match status" value="1"/>
</dbReference>
<name>W6QLK5_PENRF</name>
<reference evidence="2" key="1">
    <citation type="journal article" date="2014" name="Nat. Commun.">
        <title>Multiple recent horizontal transfers of a large genomic region in cheese making fungi.</title>
        <authorList>
            <person name="Cheeseman K."/>
            <person name="Ropars J."/>
            <person name="Renault P."/>
            <person name="Dupont J."/>
            <person name="Gouzy J."/>
            <person name="Branca A."/>
            <person name="Abraham A.L."/>
            <person name="Ceppi M."/>
            <person name="Conseiller E."/>
            <person name="Debuchy R."/>
            <person name="Malagnac F."/>
            <person name="Goarin A."/>
            <person name="Silar P."/>
            <person name="Lacoste S."/>
            <person name="Sallet E."/>
            <person name="Bensimon A."/>
            <person name="Giraud T."/>
            <person name="Brygoo Y."/>
        </authorList>
    </citation>
    <scope>NUCLEOTIDE SEQUENCE [LARGE SCALE GENOMIC DNA]</scope>
    <source>
        <strain evidence="2">FM164</strain>
    </source>
</reference>
<protein>
    <submittedName>
        <fullName evidence="2">DJ-1 domain, InhA-type</fullName>
    </submittedName>
</protein>
<dbReference type="InterPro" id="IPR029062">
    <property type="entry name" value="Class_I_gatase-like"/>
</dbReference>
<dbReference type="OMA" id="HHIGETM"/>
<dbReference type="Pfam" id="PF01965">
    <property type="entry name" value="DJ-1_PfpI"/>
    <property type="match status" value="1"/>
</dbReference>
<dbReference type="PANTHER" id="PTHR43130:SF7">
    <property type="entry name" value="DJ-1_PFPI DOMAIN-CONTAINING PROTEIN"/>
    <property type="match status" value="1"/>
</dbReference>
<dbReference type="Gene3D" id="3.40.50.880">
    <property type="match status" value="1"/>
</dbReference>
<evidence type="ECO:0000313" key="2">
    <source>
        <dbReference type="EMBL" id="CDM37310.1"/>
    </source>
</evidence>
<organism evidence="2 3">
    <name type="scientific">Penicillium roqueforti (strain FM164)</name>
    <dbReference type="NCBI Taxonomy" id="1365484"/>
    <lineage>
        <taxon>Eukaryota</taxon>
        <taxon>Fungi</taxon>
        <taxon>Dikarya</taxon>
        <taxon>Ascomycota</taxon>
        <taxon>Pezizomycotina</taxon>
        <taxon>Eurotiomycetes</taxon>
        <taxon>Eurotiomycetidae</taxon>
        <taxon>Eurotiales</taxon>
        <taxon>Aspergillaceae</taxon>
        <taxon>Penicillium</taxon>
    </lineage>
</organism>
<dbReference type="InterPro" id="IPR052158">
    <property type="entry name" value="INH-QAR"/>
</dbReference>
<dbReference type="AlphaFoldDB" id="W6QLK5"/>
<proteinExistence type="predicted"/>
<evidence type="ECO:0000313" key="3">
    <source>
        <dbReference type="Proteomes" id="UP000030686"/>
    </source>
</evidence>
<dbReference type="InterPro" id="IPR002818">
    <property type="entry name" value="DJ-1/PfpI"/>
</dbReference>